<dbReference type="AlphaFoldDB" id="A0A8S4PTX1"/>
<feature type="coiled-coil region" evidence="8">
    <location>
        <begin position="483"/>
        <end position="510"/>
    </location>
</feature>
<gene>
    <name evidence="10" type="ORF">OFUS_LOCUS21012</name>
</gene>
<evidence type="ECO:0000256" key="3">
    <source>
        <dbReference type="ARBA" id="ARBA00017526"/>
    </source>
</evidence>
<keyword evidence="11" id="KW-1185">Reference proteome</keyword>
<dbReference type="Pfam" id="PF01833">
    <property type="entry name" value="TIG"/>
    <property type="match status" value="1"/>
</dbReference>
<dbReference type="Pfam" id="PF00168">
    <property type="entry name" value="C2"/>
    <property type="match status" value="1"/>
</dbReference>
<evidence type="ECO:0000256" key="5">
    <source>
        <dbReference type="ARBA" id="ARBA00022483"/>
    </source>
</evidence>
<comment type="caution">
    <text evidence="10">The sequence shown here is derived from an EMBL/GenBank/DDBJ whole genome shotgun (WGS) entry which is preliminary data.</text>
</comment>
<comment type="function">
    <text evidence="1">Component of the exocyst complex involved in the docking of exocytic vesicles with fusion sites on the plasma membrane.</text>
</comment>
<keyword evidence="8" id="KW-0175">Coiled coil</keyword>
<dbReference type="CDD" id="cd00603">
    <property type="entry name" value="IPT_PCSR"/>
    <property type="match status" value="1"/>
</dbReference>
<dbReference type="GO" id="GO:0000145">
    <property type="term" value="C:exocyst"/>
    <property type="evidence" value="ECO:0007669"/>
    <property type="project" value="UniProtKB-ARBA"/>
</dbReference>
<dbReference type="InterPro" id="IPR002909">
    <property type="entry name" value="IPT_dom"/>
</dbReference>
<evidence type="ECO:0000313" key="10">
    <source>
        <dbReference type="EMBL" id="CAH1796622.1"/>
    </source>
</evidence>
<evidence type="ECO:0000256" key="2">
    <source>
        <dbReference type="ARBA" id="ARBA00010578"/>
    </source>
</evidence>
<reference evidence="10" key="1">
    <citation type="submission" date="2022-03" db="EMBL/GenBank/DDBJ databases">
        <authorList>
            <person name="Martin C."/>
        </authorList>
    </citation>
    <scope>NUCLEOTIDE SEQUENCE</scope>
</reference>
<dbReference type="Proteomes" id="UP000749559">
    <property type="component" value="Unassembled WGS sequence"/>
</dbReference>
<dbReference type="OrthoDB" id="26242at2759"/>
<dbReference type="FunFam" id="2.60.40.10:FF:000196">
    <property type="entry name" value="Exocyst complex component 2"/>
    <property type="match status" value="1"/>
</dbReference>
<protein>
    <recommendedName>
        <fullName evidence="3">Exocyst complex component 2</fullName>
    </recommendedName>
    <alternativeName>
        <fullName evidence="7">Exocyst complex component Sec5</fullName>
    </alternativeName>
</protein>
<dbReference type="SUPFAM" id="SSF49562">
    <property type="entry name" value="C2 domain (Calcium/lipid-binding domain, CaLB)"/>
    <property type="match status" value="1"/>
</dbReference>
<keyword evidence="5" id="KW-0268">Exocytosis</keyword>
<dbReference type="SUPFAM" id="SSF81296">
    <property type="entry name" value="E set domains"/>
    <property type="match status" value="1"/>
</dbReference>
<evidence type="ECO:0000259" key="9">
    <source>
        <dbReference type="PROSITE" id="PS50004"/>
    </source>
</evidence>
<keyword evidence="6" id="KW-0653">Protein transport</keyword>
<dbReference type="Gene3D" id="2.60.40.10">
    <property type="entry name" value="Immunoglobulins"/>
    <property type="match status" value="1"/>
</dbReference>
<evidence type="ECO:0000256" key="7">
    <source>
        <dbReference type="ARBA" id="ARBA00029715"/>
    </source>
</evidence>
<name>A0A8S4PTX1_OWEFU</name>
<proteinExistence type="inferred from homology"/>
<dbReference type="GO" id="GO:0015031">
    <property type="term" value="P:protein transport"/>
    <property type="evidence" value="ECO:0007669"/>
    <property type="project" value="UniProtKB-KW"/>
</dbReference>
<evidence type="ECO:0000256" key="4">
    <source>
        <dbReference type="ARBA" id="ARBA00022448"/>
    </source>
</evidence>
<accession>A0A8S4PTX1</accession>
<dbReference type="SMART" id="SM00239">
    <property type="entry name" value="C2"/>
    <property type="match status" value="1"/>
</dbReference>
<sequence length="539" mass="59793">MATGGVTPALEPDEVRILVCHGRGLKGKKPGECSFSVIFGIASHRYRTKFVTSEEGSPHWNEESTVNVYSQDRPIVFEVTDTNDVLGKVTLPLSQLSTKSGIRLSCPLEATKKSPDPQGWLFFECQISKFKPKGSPMSKRQRIKNVFTNSKPISRFKDTCRYLSVSPKLQRKSRAESMNSLSSSSTFYSETPEFIEPSTLRPTSLGVSRQLSRSCQDLSPMQVDFAIVPKAGSSSELVTVTENTAQHGNVTENTMLPETSAPEVTGISPKEGPASGGTKLTIRGYNLGNGASDITGLYVCGVNCLNTLEYESPTKIFCLSLPGRPGPGEIVVVTQYGGRGISRVAFSYLNEDPLQPVMPDAMVVEPKLDVQQVKDEPHVQEELVDADETCCDNIDSSLSYDSKSELSLSESIVEKDAISVSSMVVEYSFHWILDFAQIIIFMFNHYYDCYMLQSRPRKKGLVQKLKGSITGKKENAINRDQEMEKLIGEVKHLRIENQDLRDENSKLKKYIDDVLSRVLVLCPGALEATSHNHRYSREN</sequence>
<feature type="domain" description="C2" evidence="9">
    <location>
        <begin position="1"/>
        <end position="121"/>
    </location>
</feature>
<dbReference type="PROSITE" id="PS50004">
    <property type="entry name" value="C2"/>
    <property type="match status" value="1"/>
</dbReference>
<dbReference type="Gene3D" id="2.60.40.150">
    <property type="entry name" value="C2 domain"/>
    <property type="match status" value="1"/>
</dbReference>
<dbReference type="EMBL" id="CAIIXF020000010">
    <property type="protein sequence ID" value="CAH1796622.1"/>
    <property type="molecule type" value="Genomic_DNA"/>
</dbReference>
<dbReference type="CDD" id="cd00030">
    <property type="entry name" value="C2"/>
    <property type="match status" value="1"/>
</dbReference>
<dbReference type="InterPro" id="IPR014756">
    <property type="entry name" value="Ig_E-set"/>
</dbReference>
<evidence type="ECO:0000256" key="6">
    <source>
        <dbReference type="ARBA" id="ARBA00022927"/>
    </source>
</evidence>
<dbReference type="InterPro" id="IPR013783">
    <property type="entry name" value="Ig-like_fold"/>
</dbReference>
<evidence type="ECO:0000256" key="1">
    <source>
        <dbReference type="ARBA" id="ARBA00002660"/>
    </source>
</evidence>
<dbReference type="SMART" id="SM00429">
    <property type="entry name" value="IPT"/>
    <property type="match status" value="1"/>
</dbReference>
<dbReference type="GO" id="GO:0006887">
    <property type="term" value="P:exocytosis"/>
    <property type="evidence" value="ECO:0007669"/>
    <property type="project" value="UniProtKB-KW"/>
</dbReference>
<dbReference type="InterPro" id="IPR000008">
    <property type="entry name" value="C2_dom"/>
</dbReference>
<dbReference type="InterPro" id="IPR035892">
    <property type="entry name" value="C2_domain_sf"/>
</dbReference>
<comment type="similarity">
    <text evidence="2">Belongs to the SEC5 family.</text>
</comment>
<keyword evidence="4" id="KW-0813">Transport</keyword>
<evidence type="ECO:0000256" key="8">
    <source>
        <dbReference type="SAM" id="Coils"/>
    </source>
</evidence>
<organism evidence="10 11">
    <name type="scientific">Owenia fusiformis</name>
    <name type="common">Polychaete worm</name>
    <dbReference type="NCBI Taxonomy" id="6347"/>
    <lineage>
        <taxon>Eukaryota</taxon>
        <taxon>Metazoa</taxon>
        <taxon>Spiralia</taxon>
        <taxon>Lophotrochozoa</taxon>
        <taxon>Annelida</taxon>
        <taxon>Polychaeta</taxon>
        <taxon>Sedentaria</taxon>
        <taxon>Canalipalpata</taxon>
        <taxon>Sabellida</taxon>
        <taxon>Oweniida</taxon>
        <taxon>Oweniidae</taxon>
        <taxon>Owenia</taxon>
    </lineage>
</organism>
<evidence type="ECO:0000313" key="11">
    <source>
        <dbReference type="Proteomes" id="UP000749559"/>
    </source>
</evidence>